<dbReference type="CDD" id="cd00093">
    <property type="entry name" value="HTH_XRE"/>
    <property type="match status" value="1"/>
</dbReference>
<gene>
    <name evidence="2" type="ORF">NCTC10723_00053</name>
</gene>
<dbReference type="InterPro" id="IPR010982">
    <property type="entry name" value="Lambda_DNA-bd_dom_sf"/>
</dbReference>
<dbReference type="AlphaFoldDB" id="A0A377GPP4"/>
<dbReference type="OrthoDB" id="7873382at2"/>
<dbReference type="GO" id="GO:0003677">
    <property type="term" value="F:DNA binding"/>
    <property type="evidence" value="ECO:0007669"/>
    <property type="project" value="InterPro"/>
</dbReference>
<feature type="domain" description="HTH cro/C1-type" evidence="1">
    <location>
        <begin position="19"/>
        <end position="74"/>
    </location>
</feature>
<accession>A0A377GPP4</accession>
<dbReference type="SMART" id="SM00530">
    <property type="entry name" value="HTH_XRE"/>
    <property type="match status" value="1"/>
</dbReference>
<evidence type="ECO:0000313" key="3">
    <source>
        <dbReference type="Proteomes" id="UP000255328"/>
    </source>
</evidence>
<dbReference type="InterPro" id="IPR001387">
    <property type="entry name" value="Cro/C1-type_HTH"/>
</dbReference>
<sequence length="196" mass="23263">MLDPILEDFFENTFNYKKLKDSRKKRKISLDSAVKQTGIPIATFTRYEDGKTKKIPVEAIEKLCKLYGTDQEFYKNWSTYPFYNLTGYIFSFIRGINLSKNKFGAAVGEKLGVNKFLKNKKDIESLKKSLSLEEQEEFEKYQEISKILLNTKNLLEDEETKEIEEILFIIYFTHKIRKNVKYEKFDIETLEKEIEE</sequence>
<dbReference type="SUPFAM" id="SSF47413">
    <property type="entry name" value="lambda repressor-like DNA-binding domains"/>
    <property type="match status" value="1"/>
</dbReference>
<keyword evidence="3" id="KW-1185">Reference proteome</keyword>
<name>A0A377GPP4_9FUSO</name>
<organism evidence="2 3">
    <name type="scientific">Fusobacterium necrogenes</name>
    <dbReference type="NCBI Taxonomy" id="858"/>
    <lineage>
        <taxon>Bacteria</taxon>
        <taxon>Fusobacteriati</taxon>
        <taxon>Fusobacteriota</taxon>
        <taxon>Fusobacteriia</taxon>
        <taxon>Fusobacteriales</taxon>
        <taxon>Fusobacteriaceae</taxon>
        <taxon>Fusobacterium</taxon>
    </lineage>
</organism>
<dbReference type="Gene3D" id="1.10.260.40">
    <property type="entry name" value="lambda repressor-like DNA-binding domains"/>
    <property type="match status" value="1"/>
</dbReference>
<proteinExistence type="predicted"/>
<reference evidence="2 3" key="1">
    <citation type="submission" date="2018-06" db="EMBL/GenBank/DDBJ databases">
        <authorList>
            <consortium name="Pathogen Informatics"/>
            <person name="Doyle S."/>
        </authorList>
    </citation>
    <scope>NUCLEOTIDE SEQUENCE [LARGE SCALE GENOMIC DNA]</scope>
    <source>
        <strain evidence="2 3">NCTC10723</strain>
    </source>
</reference>
<dbReference type="EMBL" id="UGGU01000002">
    <property type="protein sequence ID" value="STO28742.1"/>
    <property type="molecule type" value="Genomic_DNA"/>
</dbReference>
<dbReference type="RefSeq" id="WP_115268225.1">
    <property type="nucleotide sequence ID" value="NZ_UGGU01000002.1"/>
</dbReference>
<dbReference type="Pfam" id="PF13560">
    <property type="entry name" value="HTH_31"/>
    <property type="match status" value="1"/>
</dbReference>
<evidence type="ECO:0000313" key="2">
    <source>
        <dbReference type="EMBL" id="STO28742.1"/>
    </source>
</evidence>
<dbReference type="PROSITE" id="PS50943">
    <property type="entry name" value="HTH_CROC1"/>
    <property type="match status" value="1"/>
</dbReference>
<dbReference type="Proteomes" id="UP000255328">
    <property type="component" value="Unassembled WGS sequence"/>
</dbReference>
<evidence type="ECO:0000259" key="1">
    <source>
        <dbReference type="PROSITE" id="PS50943"/>
    </source>
</evidence>
<protein>
    <submittedName>
        <fullName evidence="2">Helix-turn-helix domain</fullName>
    </submittedName>
</protein>